<dbReference type="AlphaFoldDB" id="A0A4Z0WET9"/>
<dbReference type="InterPro" id="IPR010499">
    <property type="entry name" value="AraC_E-bd"/>
</dbReference>
<sequence length="276" mass="30394">MNTVQRALWYIEHHSQESLTLNSIASACNVSPFYLTRAFSALFGQTPVRYMRRRRLSEAARQLADGAPDILALALEHGYNSHEAFSRAFKETFALTPEQVRSQGHTDNLILTEAISMSIGTHIQLDAPRRESLKSLHLAGLVSRFHCDAKAGIPQQWQRFQPLLSALSSHSGDAAYGACFNFDDEGSFDYMTGVEVPAQASLPSGVVRTTLPEQDYAVFAYSGHIADITSVMAAIWNHGLTDHGLEPSHGPTLEKYGPDFDPNTGQGGFEVWIAVR</sequence>
<keyword evidence="2" id="KW-0238">DNA-binding</keyword>
<dbReference type="InterPro" id="IPR050959">
    <property type="entry name" value="MarA-like"/>
</dbReference>
<dbReference type="EMBL" id="SRMF01000004">
    <property type="protein sequence ID" value="TGG92836.1"/>
    <property type="molecule type" value="Genomic_DNA"/>
</dbReference>
<dbReference type="OrthoDB" id="9806208at2"/>
<feature type="domain" description="HTH araC/xylS-type" evidence="4">
    <location>
        <begin position="5"/>
        <end position="103"/>
    </location>
</feature>
<reference evidence="5 6" key="1">
    <citation type="submission" date="2019-04" db="EMBL/GenBank/DDBJ databases">
        <title>Natronospirillum operosus gen. nov., sp. nov., a haloalkaliphilic satellite isolated from decaying biomass of laboratory culture of cyanobacterium Geitlerinema sp. and proposal of Natronospirillaceae fam. nov. and Saccharospirillaceae fam. nov.</title>
        <authorList>
            <person name="Kevbrin V."/>
            <person name="Boltyanskaya Y."/>
            <person name="Koziaeva V."/>
            <person name="Grouzdev D.S."/>
            <person name="Park M."/>
            <person name="Cho J."/>
        </authorList>
    </citation>
    <scope>NUCLEOTIDE SEQUENCE [LARGE SCALE GENOMIC DNA]</scope>
    <source>
        <strain evidence="5 6">G-116</strain>
    </source>
</reference>
<dbReference type="InterPro" id="IPR011256">
    <property type="entry name" value="Reg_factor_effector_dom_sf"/>
</dbReference>
<gene>
    <name evidence="5" type="ORF">E4656_11965</name>
</gene>
<keyword evidence="6" id="KW-1185">Reference proteome</keyword>
<dbReference type="Gene3D" id="1.10.10.60">
    <property type="entry name" value="Homeodomain-like"/>
    <property type="match status" value="2"/>
</dbReference>
<keyword evidence="1" id="KW-0805">Transcription regulation</keyword>
<proteinExistence type="predicted"/>
<dbReference type="Proteomes" id="UP000297475">
    <property type="component" value="Unassembled WGS sequence"/>
</dbReference>
<evidence type="ECO:0000313" key="5">
    <source>
        <dbReference type="EMBL" id="TGG92836.1"/>
    </source>
</evidence>
<dbReference type="InterPro" id="IPR018060">
    <property type="entry name" value="HTH_AraC"/>
</dbReference>
<evidence type="ECO:0000256" key="2">
    <source>
        <dbReference type="ARBA" id="ARBA00023125"/>
    </source>
</evidence>
<dbReference type="PROSITE" id="PS51257">
    <property type="entry name" value="PROKAR_LIPOPROTEIN"/>
    <property type="match status" value="1"/>
</dbReference>
<evidence type="ECO:0000256" key="1">
    <source>
        <dbReference type="ARBA" id="ARBA00023015"/>
    </source>
</evidence>
<dbReference type="Gene3D" id="3.20.80.10">
    <property type="entry name" value="Regulatory factor, effector binding domain"/>
    <property type="match status" value="1"/>
</dbReference>
<dbReference type="SUPFAM" id="SSF46689">
    <property type="entry name" value="Homeodomain-like"/>
    <property type="match status" value="2"/>
</dbReference>
<dbReference type="SMART" id="SM00871">
    <property type="entry name" value="AraC_E_bind"/>
    <property type="match status" value="1"/>
</dbReference>
<evidence type="ECO:0000256" key="3">
    <source>
        <dbReference type="ARBA" id="ARBA00023163"/>
    </source>
</evidence>
<dbReference type="SMART" id="SM00342">
    <property type="entry name" value="HTH_ARAC"/>
    <property type="match status" value="1"/>
</dbReference>
<dbReference type="InterPro" id="IPR029442">
    <property type="entry name" value="GyrI-like"/>
</dbReference>
<dbReference type="PANTHER" id="PTHR47504:SF5">
    <property type="entry name" value="RIGHT ORIGIN-BINDING PROTEIN"/>
    <property type="match status" value="1"/>
</dbReference>
<comment type="caution">
    <text evidence="5">The sequence shown here is derived from an EMBL/GenBank/DDBJ whole genome shotgun (WGS) entry which is preliminary data.</text>
</comment>
<dbReference type="PANTHER" id="PTHR47504">
    <property type="entry name" value="RIGHT ORIGIN-BINDING PROTEIN"/>
    <property type="match status" value="1"/>
</dbReference>
<dbReference type="GO" id="GO:0043565">
    <property type="term" value="F:sequence-specific DNA binding"/>
    <property type="evidence" value="ECO:0007669"/>
    <property type="project" value="InterPro"/>
</dbReference>
<dbReference type="RefSeq" id="WP_135483508.1">
    <property type="nucleotide sequence ID" value="NZ_SRMF01000004.1"/>
</dbReference>
<protein>
    <submittedName>
        <fullName evidence="5">AraC family transcriptional regulator</fullName>
    </submittedName>
</protein>
<dbReference type="Pfam" id="PF12833">
    <property type="entry name" value="HTH_18"/>
    <property type="match status" value="1"/>
</dbReference>
<accession>A0A4Z0WET9</accession>
<organism evidence="5 6">
    <name type="scientific">Natronospirillum operosum</name>
    <dbReference type="NCBI Taxonomy" id="2759953"/>
    <lineage>
        <taxon>Bacteria</taxon>
        <taxon>Pseudomonadati</taxon>
        <taxon>Pseudomonadota</taxon>
        <taxon>Gammaproteobacteria</taxon>
        <taxon>Oceanospirillales</taxon>
        <taxon>Natronospirillaceae</taxon>
        <taxon>Natronospirillum</taxon>
    </lineage>
</organism>
<dbReference type="PROSITE" id="PS01124">
    <property type="entry name" value="HTH_ARAC_FAMILY_2"/>
    <property type="match status" value="1"/>
</dbReference>
<evidence type="ECO:0000313" key="6">
    <source>
        <dbReference type="Proteomes" id="UP000297475"/>
    </source>
</evidence>
<dbReference type="InterPro" id="IPR018062">
    <property type="entry name" value="HTH_AraC-typ_CS"/>
</dbReference>
<keyword evidence="3" id="KW-0804">Transcription</keyword>
<dbReference type="InterPro" id="IPR009057">
    <property type="entry name" value="Homeodomain-like_sf"/>
</dbReference>
<dbReference type="SUPFAM" id="SSF55136">
    <property type="entry name" value="Probable bacterial effector-binding domain"/>
    <property type="match status" value="1"/>
</dbReference>
<dbReference type="Pfam" id="PF06445">
    <property type="entry name" value="GyrI-like"/>
    <property type="match status" value="1"/>
</dbReference>
<name>A0A4Z0WET9_9GAMM</name>
<evidence type="ECO:0000259" key="4">
    <source>
        <dbReference type="PROSITE" id="PS01124"/>
    </source>
</evidence>
<dbReference type="GO" id="GO:0003700">
    <property type="term" value="F:DNA-binding transcription factor activity"/>
    <property type="evidence" value="ECO:0007669"/>
    <property type="project" value="InterPro"/>
</dbReference>
<dbReference type="PROSITE" id="PS00041">
    <property type="entry name" value="HTH_ARAC_FAMILY_1"/>
    <property type="match status" value="1"/>
</dbReference>